<gene>
    <name evidence="2" type="ORF">SCUD_LOCUS9018</name>
</gene>
<evidence type="ECO:0000313" key="3">
    <source>
        <dbReference type="Proteomes" id="UP000279833"/>
    </source>
</evidence>
<reference evidence="4" key="1">
    <citation type="submission" date="2016-06" db="UniProtKB">
        <authorList>
            <consortium name="WormBaseParasite"/>
        </authorList>
    </citation>
    <scope>IDENTIFICATION</scope>
</reference>
<protein>
    <submittedName>
        <fullName evidence="2 4">Uncharacterized protein</fullName>
    </submittedName>
</protein>
<evidence type="ECO:0000313" key="4">
    <source>
        <dbReference type="WBParaSite" id="SCUD_0000901801-mRNA-1"/>
    </source>
</evidence>
<feature type="compositionally biased region" description="Basic and acidic residues" evidence="1">
    <location>
        <begin position="49"/>
        <end position="70"/>
    </location>
</feature>
<dbReference type="WBParaSite" id="SCUD_0000901801-mRNA-1">
    <property type="protein sequence ID" value="SCUD_0000901801-mRNA-1"/>
    <property type="gene ID" value="SCUD_0000901801"/>
</dbReference>
<organism evidence="4">
    <name type="scientific">Schistosoma curassoni</name>
    <dbReference type="NCBI Taxonomy" id="6186"/>
    <lineage>
        <taxon>Eukaryota</taxon>
        <taxon>Metazoa</taxon>
        <taxon>Spiralia</taxon>
        <taxon>Lophotrochozoa</taxon>
        <taxon>Platyhelminthes</taxon>
        <taxon>Trematoda</taxon>
        <taxon>Digenea</taxon>
        <taxon>Strigeidida</taxon>
        <taxon>Schistosomatoidea</taxon>
        <taxon>Schistosomatidae</taxon>
        <taxon>Schistosoma</taxon>
    </lineage>
</organism>
<feature type="region of interest" description="Disordered" evidence="1">
    <location>
        <begin position="35"/>
        <end position="87"/>
    </location>
</feature>
<accession>A0A183K205</accession>
<reference evidence="2 3" key="2">
    <citation type="submission" date="2018-11" db="EMBL/GenBank/DDBJ databases">
        <authorList>
            <consortium name="Pathogen Informatics"/>
        </authorList>
    </citation>
    <scope>NUCLEOTIDE SEQUENCE [LARGE SCALE GENOMIC DNA]</scope>
    <source>
        <strain evidence="2">Dakar</strain>
        <strain evidence="3">Dakar, Senegal</strain>
    </source>
</reference>
<feature type="region of interest" description="Disordered" evidence="1">
    <location>
        <begin position="1"/>
        <end position="21"/>
    </location>
</feature>
<keyword evidence="3" id="KW-1185">Reference proteome</keyword>
<dbReference type="EMBL" id="UZAK01033022">
    <property type="protein sequence ID" value="VDP33676.1"/>
    <property type="molecule type" value="Genomic_DNA"/>
</dbReference>
<dbReference type="Proteomes" id="UP000279833">
    <property type="component" value="Unassembled WGS sequence"/>
</dbReference>
<sequence length="87" mass="10237">MGVNKPDSSRGRNQIEALEVDRTHIDESTKLCRKANTHLESLRPKKKMRTNEHMHGKNEQHLDRTRREGRGQSGLENAGWRPMLHWR</sequence>
<dbReference type="AlphaFoldDB" id="A0A183K205"/>
<evidence type="ECO:0000313" key="2">
    <source>
        <dbReference type="EMBL" id="VDP33676.1"/>
    </source>
</evidence>
<proteinExistence type="predicted"/>
<evidence type="ECO:0000256" key="1">
    <source>
        <dbReference type="SAM" id="MobiDB-lite"/>
    </source>
</evidence>
<name>A0A183K205_9TREM</name>